<dbReference type="PROSITE" id="PS51192">
    <property type="entry name" value="HELICASE_ATP_BIND_1"/>
    <property type="match status" value="1"/>
</dbReference>
<dbReference type="InterPro" id="IPR027417">
    <property type="entry name" value="P-loop_NTPase"/>
</dbReference>
<feature type="compositionally biased region" description="Low complexity" evidence="9">
    <location>
        <begin position="536"/>
        <end position="581"/>
    </location>
</feature>
<reference evidence="12 13" key="1">
    <citation type="submission" date="2016-08" db="EMBL/GenBank/DDBJ databases">
        <title>A Parts List for Fungal Cellulosomes Revealed by Comparative Genomics.</title>
        <authorList>
            <consortium name="DOE Joint Genome Institute"/>
            <person name="Haitjema C.H."/>
            <person name="Gilmore S.P."/>
            <person name="Henske J.K."/>
            <person name="Solomon K.V."/>
            <person name="De Groot R."/>
            <person name="Kuo A."/>
            <person name="Mondo S.J."/>
            <person name="Salamov A.A."/>
            <person name="Labutti K."/>
            <person name="Zhao Z."/>
            <person name="Chiniquy J."/>
            <person name="Barry K."/>
            <person name="Brewer H.M."/>
            <person name="Purvine S.O."/>
            <person name="Wright A.T."/>
            <person name="Boxma B."/>
            <person name="Van Alen T."/>
            <person name="Hackstein J.H."/>
            <person name="Baker S.E."/>
            <person name="Grigoriev I.V."/>
            <person name="O'Malley M.A."/>
        </authorList>
    </citation>
    <scope>NUCLEOTIDE SEQUENCE [LARGE SCALE GENOMIC DNA]</scope>
    <source>
        <strain evidence="12 13">G1</strain>
    </source>
</reference>
<feature type="compositionally biased region" description="Basic residues" evidence="9">
    <location>
        <begin position="146"/>
        <end position="158"/>
    </location>
</feature>
<evidence type="ECO:0000259" key="10">
    <source>
        <dbReference type="PROSITE" id="PS51192"/>
    </source>
</evidence>
<feature type="region of interest" description="Disordered" evidence="9">
    <location>
        <begin position="535"/>
        <end position="581"/>
    </location>
</feature>
<evidence type="ECO:0000259" key="11">
    <source>
        <dbReference type="PROSITE" id="PS51194"/>
    </source>
</evidence>
<dbReference type="Gene3D" id="3.40.50.10810">
    <property type="entry name" value="Tandem AAA-ATPase domain"/>
    <property type="match status" value="1"/>
</dbReference>
<dbReference type="Gene3D" id="3.40.50.300">
    <property type="entry name" value="P-loop containing nucleotide triphosphate hydrolases"/>
    <property type="match status" value="1"/>
</dbReference>
<dbReference type="InterPro" id="IPR001650">
    <property type="entry name" value="Helicase_C-like"/>
</dbReference>
<dbReference type="AlphaFoldDB" id="A0A1Y2FDZ1"/>
<evidence type="ECO:0000313" key="12">
    <source>
        <dbReference type="EMBL" id="ORY81644.1"/>
    </source>
</evidence>
<comment type="subcellular location">
    <subcellularLocation>
        <location evidence="1">Nucleus</location>
    </subcellularLocation>
</comment>
<keyword evidence="3" id="KW-0547">Nucleotide-binding</keyword>
<dbReference type="GO" id="GO:0004386">
    <property type="term" value="F:helicase activity"/>
    <property type="evidence" value="ECO:0007669"/>
    <property type="project" value="UniProtKB-KW"/>
</dbReference>
<keyword evidence="5" id="KW-0347">Helicase</keyword>
<dbReference type="GO" id="GO:0005634">
    <property type="term" value="C:nucleus"/>
    <property type="evidence" value="ECO:0007669"/>
    <property type="project" value="UniProtKB-SubCell"/>
</dbReference>
<feature type="region of interest" description="Disordered" evidence="9">
    <location>
        <begin position="110"/>
        <end position="171"/>
    </location>
</feature>
<feature type="compositionally biased region" description="Basic and acidic residues" evidence="9">
    <location>
        <begin position="66"/>
        <end position="83"/>
    </location>
</feature>
<dbReference type="InterPro" id="IPR000330">
    <property type="entry name" value="SNF2_N"/>
</dbReference>
<dbReference type="EMBL" id="MCOG01000010">
    <property type="protein sequence ID" value="ORY81644.1"/>
    <property type="molecule type" value="Genomic_DNA"/>
</dbReference>
<dbReference type="Proteomes" id="UP000193920">
    <property type="component" value="Unassembled WGS sequence"/>
</dbReference>
<evidence type="ECO:0000256" key="2">
    <source>
        <dbReference type="ARBA" id="ARBA00007025"/>
    </source>
</evidence>
<evidence type="ECO:0000256" key="4">
    <source>
        <dbReference type="ARBA" id="ARBA00022801"/>
    </source>
</evidence>
<dbReference type="GO" id="GO:0016787">
    <property type="term" value="F:hydrolase activity"/>
    <property type="evidence" value="ECO:0007669"/>
    <property type="project" value="UniProtKB-KW"/>
</dbReference>
<feature type="compositionally biased region" description="Basic and acidic residues" evidence="9">
    <location>
        <begin position="160"/>
        <end position="169"/>
    </location>
</feature>
<dbReference type="CDD" id="cd18793">
    <property type="entry name" value="SF2_C_SNF"/>
    <property type="match status" value="1"/>
</dbReference>
<dbReference type="SMART" id="SM00490">
    <property type="entry name" value="HELICc"/>
    <property type="match status" value="1"/>
</dbReference>
<evidence type="ECO:0000256" key="5">
    <source>
        <dbReference type="ARBA" id="ARBA00022806"/>
    </source>
</evidence>
<dbReference type="Pfam" id="PF00271">
    <property type="entry name" value="Helicase_C"/>
    <property type="match status" value="1"/>
</dbReference>
<keyword evidence="7" id="KW-0175">Coiled coil</keyword>
<evidence type="ECO:0000256" key="3">
    <source>
        <dbReference type="ARBA" id="ARBA00022741"/>
    </source>
</evidence>
<accession>A0A1Y2FDZ1</accession>
<keyword evidence="6" id="KW-0067">ATP-binding</keyword>
<comment type="similarity">
    <text evidence="2">Belongs to the SNF2/RAD54 helicase family.</text>
</comment>
<feature type="region of interest" description="Disordered" evidence="9">
    <location>
        <begin position="54"/>
        <end position="83"/>
    </location>
</feature>
<proteinExistence type="inferred from homology"/>
<dbReference type="STRING" id="1754190.A0A1Y2FDZ1"/>
<evidence type="ECO:0000256" key="1">
    <source>
        <dbReference type="ARBA" id="ARBA00004123"/>
    </source>
</evidence>
<dbReference type="SMART" id="SM00487">
    <property type="entry name" value="DEXDc"/>
    <property type="match status" value="1"/>
</dbReference>
<protein>
    <submittedName>
        <fullName evidence="12">Uncharacterized protein</fullName>
    </submittedName>
</protein>
<evidence type="ECO:0000313" key="13">
    <source>
        <dbReference type="Proteomes" id="UP000193920"/>
    </source>
</evidence>
<keyword evidence="13" id="KW-1185">Reference proteome</keyword>
<name>A0A1Y2FDZ1_9FUNG</name>
<feature type="region of interest" description="Disordered" evidence="9">
    <location>
        <begin position="1"/>
        <end position="23"/>
    </location>
</feature>
<dbReference type="GO" id="GO:0005524">
    <property type="term" value="F:ATP binding"/>
    <property type="evidence" value="ECO:0007669"/>
    <property type="project" value="UniProtKB-KW"/>
</dbReference>
<evidence type="ECO:0000256" key="9">
    <source>
        <dbReference type="SAM" id="MobiDB-lite"/>
    </source>
</evidence>
<dbReference type="InterPro" id="IPR014001">
    <property type="entry name" value="Helicase_ATP-bd"/>
</dbReference>
<evidence type="ECO:0000256" key="6">
    <source>
        <dbReference type="ARBA" id="ARBA00022840"/>
    </source>
</evidence>
<dbReference type="FunFam" id="3.40.50.10810:FF:000015">
    <property type="entry name" value="lymphoid-specific helicase isoform X1"/>
    <property type="match status" value="1"/>
</dbReference>
<gene>
    <name evidence="12" type="ORF">LY90DRAFT_375786</name>
</gene>
<dbReference type="Pfam" id="PF00176">
    <property type="entry name" value="SNF2-rel_dom"/>
    <property type="match status" value="1"/>
</dbReference>
<dbReference type="GO" id="GO:0070987">
    <property type="term" value="P:error-free translesion synthesis"/>
    <property type="evidence" value="ECO:0007669"/>
    <property type="project" value="EnsemblFungi"/>
</dbReference>
<evidence type="ECO:0000256" key="8">
    <source>
        <dbReference type="ARBA" id="ARBA00023242"/>
    </source>
</evidence>
<sequence length="859" mass="99900">MNDIKENNIIDNSLSDSDDNEYNINQVFNNDKESNEDDSMNITNSMIEEEERMQLENQVEEEKEEQEIRKKQEETFQNKEESKQRLNFLLKKVGIFSEWLALKLEQNQNQQLNAQKKTEANRKRKEKMESIEDSSLTNNNEFENRIKRRRHAQKRMKKTNQNEKSKKLVNEQVQKTEINKENENNENNNKAGDSVNIKDKLMINKKQSSLLTGGTLRKYQVEGVQWLISLYDNGLNGILADEMGLGKTIQVIALLAYLKEKEIHGPFLIVSPLSTLSNWVAEIRKFAPSLPVVLYHGVIEERANIRKRKMKTVDENFPIVITSYEIIIKDRKFLSKYNWKYIIVDEGHRLKNYNCKLFRELKAYKTDNRLLLTGTPLQNNLSELWSLLNFILPTIFDDLDLFQSWFDFSDLNSEGGESRILDQEEKESVITNLHHILKPFLLRRLKTEVEKELPKKREYLLTAPLTPKQITYYRAALNGHEALRNEILKKYTHTNGLENNNDINNKDYHYTRRSNSVVNYGDDNLTDNKYFKKLMNENGDNNDNNTVNNTNNNNNTNNDNSSNNTMNDINSVNSSNIVNDNIKSDESKKAVNKIKHLKLQNLLMQLRKICNHPYLMLYDKEDFPKKEDNLKEGELPDIVASSGKMIMLHRLLPALIKEDHKVLIFTQMTRMMDILEEWFENYLGITYSRIDGSVPFEQREIEIRKFNDPECKVFLLSTRAGGLGINLTAADTVIIYDSDWNPQMDLQAQDRCHRIGQTKPVIVYRLVSSGSAEKKILEKANAKKKLEKLVIQKGNFKGNKGALTSKNTITIKELADILYIDEEEIEGSKTKLTPESILSNEDLKLILDRSDEAYENSKK</sequence>
<dbReference type="PROSITE" id="PS51194">
    <property type="entry name" value="HELICASE_CTER"/>
    <property type="match status" value="1"/>
</dbReference>
<evidence type="ECO:0000256" key="7">
    <source>
        <dbReference type="ARBA" id="ARBA00023054"/>
    </source>
</evidence>
<dbReference type="PANTHER" id="PTHR10799">
    <property type="entry name" value="SNF2/RAD54 HELICASE FAMILY"/>
    <property type="match status" value="1"/>
</dbReference>
<dbReference type="OrthoDB" id="5857104at2759"/>
<dbReference type="SUPFAM" id="SSF52540">
    <property type="entry name" value="P-loop containing nucleoside triphosphate hydrolases"/>
    <property type="match status" value="2"/>
</dbReference>
<comment type="caution">
    <text evidence="12">The sequence shown here is derived from an EMBL/GenBank/DDBJ whole genome shotgun (WGS) entry which is preliminary data.</text>
</comment>
<feature type="non-terminal residue" evidence="12">
    <location>
        <position position="859"/>
    </location>
</feature>
<organism evidence="12 13">
    <name type="scientific">Neocallimastix californiae</name>
    <dbReference type="NCBI Taxonomy" id="1754190"/>
    <lineage>
        <taxon>Eukaryota</taxon>
        <taxon>Fungi</taxon>
        <taxon>Fungi incertae sedis</taxon>
        <taxon>Chytridiomycota</taxon>
        <taxon>Chytridiomycota incertae sedis</taxon>
        <taxon>Neocallimastigomycetes</taxon>
        <taxon>Neocallimastigales</taxon>
        <taxon>Neocallimastigaceae</taxon>
        <taxon>Neocallimastix</taxon>
    </lineage>
</organism>
<feature type="domain" description="Helicase ATP-binding" evidence="10">
    <location>
        <begin position="228"/>
        <end position="394"/>
    </location>
</feature>
<feature type="compositionally biased region" description="Basic and acidic residues" evidence="9">
    <location>
        <begin position="116"/>
        <end position="130"/>
    </location>
</feature>
<keyword evidence="4" id="KW-0378">Hydrolase</keyword>
<dbReference type="InterPro" id="IPR038718">
    <property type="entry name" value="SNF2-like_sf"/>
</dbReference>
<dbReference type="GO" id="GO:0006312">
    <property type="term" value="P:mitotic recombination"/>
    <property type="evidence" value="ECO:0007669"/>
    <property type="project" value="EnsemblFungi"/>
</dbReference>
<feature type="domain" description="Helicase C-terminal" evidence="11">
    <location>
        <begin position="647"/>
        <end position="797"/>
    </location>
</feature>
<dbReference type="InterPro" id="IPR049730">
    <property type="entry name" value="SNF2/RAD54-like_C"/>
</dbReference>
<keyword evidence="8" id="KW-0539">Nucleus</keyword>